<evidence type="ECO:0000256" key="2">
    <source>
        <dbReference type="PROSITE-ProRule" id="PRU00335"/>
    </source>
</evidence>
<dbReference type="InterPro" id="IPR036271">
    <property type="entry name" value="Tet_transcr_reg_TetR-rel_C_sf"/>
</dbReference>
<evidence type="ECO:0000313" key="5">
    <source>
        <dbReference type="Proteomes" id="UP000245020"/>
    </source>
</evidence>
<keyword evidence="5" id="KW-1185">Reference proteome</keyword>
<dbReference type="Proteomes" id="UP000245020">
    <property type="component" value="Unassembled WGS sequence"/>
</dbReference>
<dbReference type="InterPro" id="IPR001647">
    <property type="entry name" value="HTH_TetR"/>
</dbReference>
<comment type="caution">
    <text evidence="4">The sequence shown here is derived from an EMBL/GenBank/DDBJ whole genome shotgun (WGS) entry which is preliminary data.</text>
</comment>
<gene>
    <name evidence="4" type="ORF">DC083_09450</name>
</gene>
<dbReference type="GO" id="GO:0003677">
    <property type="term" value="F:DNA binding"/>
    <property type="evidence" value="ECO:0007669"/>
    <property type="project" value="UniProtKB-UniRule"/>
</dbReference>
<dbReference type="InterPro" id="IPR009057">
    <property type="entry name" value="Homeodomain-like_sf"/>
</dbReference>
<accession>A0A2U2ACY3</accession>
<dbReference type="EMBL" id="QEWQ01000006">
    <property type="protein sequence ID" value="PWD80518.1"/>
    <property type="molecule type" value="Genomic_DNA"/>
</dbReference>
<dbReference type="SUPFAM" id="SSF48498">
    <property type="entry name" value="Tetracyclin repressor-like, C-terminal domain"/>
    <property type="match status" value="1"/>
</dbReference>
<dbReference type="PROSITE" id="PS50977">
    <property type="entry name" value="HTH_TETR_2"/>
    <property type="match status" value="1"/>
</dbReference>
<keyword evidence="1 2" id="KW-0238">DNA-binding</keyword>
<dbReference type="AlphaFoldDB" id="A0A2U2ACY3"/>
<evidence type="ECO:0000259" key="3">
    <source>
        <dbReference type="PROSITE" id="PS50977"/>
    </source>
</evidence>
<dbReference type="RefSeq" id="WP_109189952.1">
    <property type="nucleotide sequence ID" value="NZ_BMYA01000004.1"/>
</dbReference>
<sequence>MAYLTKQERYEEILHLATMIAREEGLSAITARNIATKGQIAVGQVHHHFQSISQLKAMALETISKALLKQNDVMLKEMTLLDQLIQLLCPYEEGDIGNTMRRLWSESQFLAEQDAEIKKAYKQSIDDWYQQILQLVKEGVQQGCFHIQSASETTWMLIAVSCGFDSLSVVEDFRVNRQLIRRHIAQILQVDGKAT</sequence>
<dbReference type="OrthoDB" id="9816296at2"/>
<reference evidence="5" key="1">
    <citation type="submission" date="2018-05" db="EMBL/GenBank/DDBJ databases">
        <title>Ignatzschineria dubaiensis sp. nov., isolated from necrotic foot tissues of dromedaries (Camelus dromedarius) and associated maggots in Dubai, United Arab Emirates.</title>
        <authorList>
            <person name="Tsang C.C."/>
            <person name="Tang J.Y.M."/>
            <person name="Fong J.Y.H."/>
            <person name="Kinne J."/>
            <person name="Lee H.H."/>
            <person name="Joseph M."/>
            <person name="Jose S."/>
            <person name="Schuster R.K."/>
            <person name="Tang Y."/>
            <person name="Sivakumar S."/>
            <person name="Chen J.H.K."/>
            <person name="Teng J.L.L."/>
            <person name="Lau S.K.P."/>
            <person name="Wernery U."/>
            <person name="Woo P.C.Y."/>
        </authorList>
    </citation>
    <scope>NUCLEOTIDE SEQUENCE [LARGE SCALE GENOMIC DNA]</scope>
    <source>
        <strain evidence="5">KCTC 22644</strain>
    </source>
</reference>
<feature type="domain" description="HTH tetR-type" evidence="3">
    <location>
        <begin position="7"/>
        <end position="67"/>
    </location>
</feature>
<proteinExistence type="predicted"/>
<feature type="DNA-binding region" description="H-T-H motif" evidence="2">
    <location>
        <begin position="30"/>
        <end position="49"/>
    </location>
</feature>
<dbReference type="SUPFAM" id="SSF46689">
    <property type="entry name" value="Homeodomain-like"/>
    <property type="match status" value="1"/>
</dbReference>
<dbReference type="NCBIfam" id="NF011572">
    <property type="entry name" value="PRK14996.1"/>
    <property type="match status" value="1"/>
</dbReference>
<dbReference type="Gene3D" id="1.10.357.10">
    <property type="entry name" value="Tetracycline Repressor, domain 2"/>
    <property type="match status" value="1"/>
</dbReference>
<evidence type="ECO:0000256" key="1">
    <source>
        <dbReference type="ARBA" id="ARBA00023125"/>
    </source>
</evidence>
<organism evidence="4 5">
    <name type="scientific">Ignatzschineria ureiclastica</name>
    <dbReference type="NCBI Taxonomy" id="472582"/>
    <lineage>
        <taxon>Bacteria</taxon>
        <taxon>Pseudomonadati</taxon>
        <taxon>Pseudomonadota</taxon>
        <taxon>Gammaproteobacteria</taxon>
        <taxon>Cardiobacteriales</taxon>
        <taxon>Ignatzschineriaceae</taxon>
        <taxon>Ignatzschineria</taxon>
    </lineage>
</organism>
<name>A0A2U2ACY3_9GAMM</name>
<protein>
    <submittedName>
        <fullName evidence="4">TetR family transcriptional regulator</fullName>
    </submittedName>
</protein>
<evidence type="ECO:0000313" key="4">
    <source>
        <dbReference type="EMBL" id="PWD80518.1"/>
    </source>
</evidence>